<evidence type="ECO:0000313" key="4">
    <source>
        <dbReference type="Proteomes" id="UP000323594"/>
    </source>
</evidence>
<dbReference type="EMBL" id="CDNC01000012">
    <property type="protein sequence ID" value="CEM61563.1"/>
    <property type="molecule type" value="Genomic_DNA"/>
</dbReference>
<evidence type="ECO:0000313" key="2">
    <source>
        <dbReference type="EMBL" id="QEJ98263.1"/>
    </source>
</evidence>
<accession>A0A0B7GSY5</accession>
<dbReference type="AlphaFoldDB" id="A0A0B7GSY5"/>
<evidence type="ECO:0000313" key="3">
    <source>
        <dbReference type="Proteomes" id="UP000042527"/>
    </source>
</evidence>
<dbReference type="Proteomes" id="UP000323594">
    <property type="component" value="Chromosome"/>
</dbReference>
<dbReference type="OrthoDB" id="342681at2"/>
<organism evidence="1 3">
    <name type="scientific">Treponema phagedenis</name>
    <dbReference type="NCBI Taxonomy" id="162"/>
    <lineage>
        <taxon>Bacteria</taxon>
        <taxon>Pseudomonadati</taxon>
        <taxon>Spirochaetota</taxon>
        <taxon>Spirochaetia</taxon>
        <taxon>Spirochaetales</taxon>
        <taxon>Treponemataceae</taxon>
        <taxon>Treponema</taxon>
    </lineage>
</organism>
<gene>
    <name evidence="2" type="ORF">FUT82_09810</name>
    <name evidence="1" type="ORF">TPHV1_20100</name>
</gene>
<dbReference type="EMBL" id="CP042817">
    <property type="protein sequence ID" value="QEJ98263.1"/>
    <property type="molecule type" value="Genomic_DNA"/>
</dbReference>
<name>A0A0B7GSY5_TREPH</name>
<protein>
    <recommendedName>
        <fullName evidence="5">Tetratricopeptide repeat protein</fullName>
    </recommendedName>
</protein>
<evidence type="ECO:0008006" key="5">
    <source>
        <dbReference type="Google" id="ProtNLM"/>
    </source>
</evidence>
<dbReference type="GeneID" id="57753161"/>
<sequence length="110" mass="12658">MNNEIKIFFNKNDNYFIKTSEQPIKTLSSQQKALLNRQGNKLFNEGKLKEAERIYLTTGYSDGLSRIGDTYLKANQKLTALKFYYLAGNFSKAEPLIDDITKLIKLLVKD</sequence>
<reference evidence="1" key="1">
    <citation type="submission" date="2015-01" db="EMBL/GenBank/DDBJ databases">
        <authorList>
            <person name="Xiang T."/>
            <person name="Song Y."/>
            <person name="Huang L."/>
            <person name="Wang B."/>
            <person name="Wu P."/>
        </authorList>
    </citation>
    <scope>NUCLEOTIDE SEQUENCE [LARGE SCALE GENOMIC DNA]</scope>
    <source>
        <strain evidence="1">V1</strain>
    </source>
</reference>
<reference evidence="3" key="2">
    <citation type="submission" date="2015-01" db="EMBL/GenBank/DDBJ databases">
        <authorList>
            <person name="Manzoor Shahid"/>
            <person name="Zubair Saima"/>
        </authorList>
    </citation>
    <scope>NUCLEOTIDE SEQUENCE [LARGE SCALE GENOMIC DNA]</scope>
    <source>
        <strain evidence="3">V1</strain>
    </source>
</reference>
<keyword evidence="3" id="KW-1185">Reference proteome</keyword>
<dbReference type="RefSeq" id="WP_004266491.1">
    <property type="nucleotide sequence ID" value="NZ_CDNC01000012.1"/>
</dbReference>
<dbReference type="Proteomes" id="UP000042527">
    <property type="component" value="Unassembled WGS sequence"/>
</dbReference>
<evidence type="ECO:0000313" key="1">
    <source>
        <dbReference type="EMBL" id="CEM61563.1"/>
    </source>
</evidence>
<proteinExistence type="predicted"/>
<reference evidence="2 4" key="3">
    <citation type="submission" date="2019-08" db="EMBL/GenBank/DDBJ databases">
        <authorList>
            <person name="Kuhnert P."/>
        </authorList>
    </citation>
    <scope>NUCLEOTIDE SEQUENCE [LARGE SCALE GENOMIC DNA]</scope>
    <source>
        <strain evidence="2 4">B36.5</strain>
    </source>
</reference>